<dbReference type="Proteomes" id="UP001500340">
    <property type="component" value="Unassembled WGS sequence"/>
</dbReference>
<sequence length="410" mass="46883">MSQMDSDTKIGVRLVRKYIAIFVLVCILSNMLPSGINAAEELKEIHITGDPVQFQVAFNRATGDDYVSIAADEKGTIIVVTYKYLNVTNDYGKSWVSYRLPTDAMYRILYDKGRFYMANMHVDQRYSNIHAYTSTDGKEWFSFDLDNDNSNHNSNHNSNPYTIVNVQYINGQYILLAHTYNNETKLFTSSNGMDWYEKVEIPSEIYFITWNGTIYSAFGGGYTFYSMSKPNSRNQLVVDAAQNRYAEMLIYSSNDLKNWTMQSGSIKSNLKYSFVFNGVPRNNYYYDLEKPVSDGIITLYDSSGNRLISKNGTTFTVQSFKKTLDANYSRSPMFKVGKNYMIFAQYWFSPGVIRSKVLTSTDQVHWKTTNLTKSIPNTMTVIQAGSKLIGYGDKGEMSISNDGFQWTKIR</sequence>
<keyword evidence="2" id="KW-1185">Reference proteome</keyword>
<accession>A0ABN0YAM7</accession>
<evidence type="ECO:0000313" key="1">
    <source>
        <dbReference type="EMBL" id="GAA0388864.1"/>
    </source>
</evidence>
<protein>
    <submittedName>
        <fullName evidence="1">Uncharacterized protein</fullName>
    </submittedName>
</protein>
<name>A0ABN0YAM7_9BACL</name>
<organism evidence="1 2">
    <name type="scientific">Paenibacillus motobuensis</name>
    <dbReference type="NCBI Taxonomy" id="295324"/>
    <lineage>
        <taxon>Bacteria</taxon>
        <taxon>Bacillati</taxon>
        <taxon>Bacillota</taxon>
        <taxon>Bacilli</taxon>
        <taxon>Bacillales</taxon>
        <taxon>Paenibacillaceae</taxon>
        <taxon>Paenibacillus</taxon>
    </lineage>
</organism>
<evidence type="ECO:0000313" key="2">
    <source>
        <dbReference type="Proteomes" id="UP001500340"/>
    </source>
</evidence>
<gene>
    <name evidence="1" type="ORF">GCM10008933_19790</name>
</gene>
<reference evidence="1 2" key="1">
    <citation type="journal article" date="2019" name="Int. J. Syst. Evol. Microbiol.">
        <title>The Global Catalogue of Microorganisms (GCM) 10K type strain sequencing project: providing services to taxonomists for standard genome sequencing and annotation.</title>
        <authorList>
            <consortium name="The Broad Institute Genomics Platform"/>
            <consortium name="The Broad Institute Genome Sequencing Center for Infectious Disease"/>
            <person name="Wu L."/>
            <person name="Ma J."/>
        </authorList>
    </citation>
    <scope>NUCLEOTIDE SEQUENCE [LARGE SCALE GENOMIC DNA]</scope>
    <source>
        <strain evidence="1 2">JCM 12774</strain>
    </source>
</reference>
<dbReference type="RefSeq" id="WP_343860463.1">
    <property type="nucleotide sequence ID" value="NZ_BAAACX010000008.1"/>
</dbReference>
<proteinExistence type="predicted"/>
<comment type="caution">
    <text evidence="1">The sequence shown here is derived from an EMBL/GenBank/DDBJ whole genome shotgun (WGS) entry which is preliminary data.</text>
</comment>
<dbReference type="SUPFAM" id="SSF50939">
    <property type="entry name" value="Sialidases"/>
    <property type="match status" value="2"/>
</dbReference>
<dbReference type="InterPro" id="IPR036278">
    <property type="entry name" value="Sialidase_sf"/>
</dbReference>
<dbReference type="EMBL" id="BAAACX010000008">
    <property type="protein sequence ID" value="GAA0388864.1"/>
    <property type="molecule type" value="Genomic_DNA"/>
</dbReference>